<organism evidence="1 2">
    <name type="scientific">Platanthera guangdongensis</name>
    <dbReference type="NCBI Taxonomy" id="2320717"/>
    <lineage>
        <taxon>Eukaryota</taxon>
        <taxon>Viridiplantae</taxon>
        <taxon>Streptophyta</taxon>
        <taxon>Embryophyta</taxon>
        <taxon>Tracheophyta</taxon>
        <taxon>Spermatophyta</taxon>
        <taxon>Magnoliopsida</taxon>
        <taxon>Liliopsida</taxon>
        <taxon>Asparagales</taxon>
        <taxon>Orchidaceae</taxon>
        <taxon>Orchidoideae</taxon>
        <taxon>Orchideae</taxon>
        <taxon>Orchidinae</taxon>
        <taxon>Platanthera</taxon>
    </lineage>
</organism>
<accession>A0ABR2N2Z3</accession>
<evidence type="ECO:0000313" key="2">
    <source>
        <dbReference type="Proteomes" id="UP001412067"/>
    </source>
</evidence>
<sequence>MEETYKTLLELHDTQMREKGEDKLTPEEAYTTVLRHHSGYIPGMGPGPKPLERKHTNVQKLREEIRAEFDVEMNIRIKGLEVEVTTCIQEIESKTLALQKQREPKDQADH</sequence>
<evidence type="ECO:0000313" key="1">
    <source>
        <dbReference type="EMBL" id="KAK8970160.1"/>
    </source>
</evidence>
<reference evidence="1 2" key="1">
    <citation type="journal article" date="2022" name="Nat. Plants">
        <title>Genomes of leafy and leafless Platanthera orchids illuminate the evolution of mycoheterotrophy.</title>
        <authorList>
            <person name="Li M.H."/>
            <person name="Liu K.W."/>
            <person name="Li Z."/>
            <person name="Lu H.C."/>
            <person name="Ye Q.L."/>
            <person name="Zhang D."/>
            <person name="Wang J.Y."/>
            <person name="Li Y.F."/>
            <person name="Zhong Z.M."/>
            <person name="Liu X."/>
            <person name="Yu X."/>
            <person name="Liu D.K."/>
            <person name="Tu X.D."/>
            <person name="Liu B."/>
            <person name="Hao Y."/>
            <person name="Liao X.Y."/>
            <person name="Jiang Y.T."/>
            <person name="Sun W.H."/>
            <person name="Chen J."/>
            <person name="Chen Y.Q."/>
            <person name="Ai Y."/>
            <person name="Zhai J.W."/>
            <person name="Wu S.S."/>
            <person name="Zhou Z."/>
            <person name="Hsiao Y.Y."/>
            <person name="Wu W.L."/>
            <person name="Chen Y.Y."/>
            <person name="Lin Y.F."/>
            <person name="Hsu J.L."/>
            <person name="Li C.Y."/>
            <person name="Wang Z.W."/>
            <person name="Zhao X."/>
            <person name="Zhong W.Y."/>
            <person name="Ma X.K."/>
            <person name="Ma L."/>
            <person name="Huang J."/>
            <person name="Chen G.Z."/>
            <person name="Huang M.Z."/>
            <person name="Huang L."/>
            <person name="Peng D.H."/>
            <person name="Luo Y.B."/>
            <person name="Zou S.Q."/>
            <person name="Chen S.P."/>
            <person name="Lan S."/>
            <person name="Tsai W.C."/>
            <person name="Van de Peer Y."/>
            <person name="Liu Z.J."/>
        </authorList>
    </citation>
    <scope>NUCLEOTIDE SEQUENCE [LARGE SCALE GENOMIC DNA]</scope>
    <source>
        <strain evidence="1">Lor288</strain>
    </source>
</reference>
<name>A0ABR2N2Z3_9ASPA</name>
<dbReference type="EMBL" id="JBBWWR010000002">
    <property type="protein sequence ID" value="KAK8970160.1"/>
    <property type="molecule type" value="Genomic_DNA"/>
</dbReference>
<proteinExistence type="predicted"/>
<protein>
    <submittedName>
        <fullName evidence="1">Uncharacterized protein</fullName>
    </submittedName>
</protein>
<gene>
    <name evidence="1" type="ORF">KSP40_PGU012674</name>
</gene>
<dbReference type="Proteomes" id="UP001412067">
    <property type="component" value="Unassembled WGS sequence"/>
</dbReference>
<comment type="caution">
    <text evidence="1">The sequence shown here is derived from an EMBL/GenBank/DDBJ whole genome shotgun (WGS) entry which is preliminary data.</text>
</comment>
<keyword evidence="2" id="KW-1185">Reference proteome</keyword>